<evidence type="ECO:0000256" key="1">
    <source>
        <dbReference type="ARBA" id="ARBA00022786"/>
    </source>
</evidence>
<evidence type="ECO:0000259" key="4">
    <source>
        <dbReference type="PROSITE" id="PS50237"/>
    </source>
</evidence>
<proteinExistence type="predicted"/>
<dbReference type="InParanoid" id="A0A7M7PFB2"/>
<evidence type="ECO:0000256" key="2">
    <source>
        <dbReference type="PROSITE-ProRule" id="PRU00104"/>
    </source>
</evidence>
<name>A0A7M7PFB2_STRPU</name>
<sequence>MSESRTGMTQETAINLLQTLRQVINALGGFVCTYFASDPDVDGNARPNERSQPRAHPQPLQPLQTQRLGPVIRPPPPVTRPPPPVTRPPPPVLVRTRPGLGQDEAGTSTFRPASATPRRCLALQEHSRLFRHAHSSLPPPKKRKTSTFGRIVLCLPGCNSEHVPTKEEKAILKNNGLGEVLISFETGGDSAHVQDQILSAFQKDELHHGFEIMTVRTKSRTALQVVHSGPCNAQDLKLISTQKVYIRPIQQDINIESDGPPATDHELPCCKCGALIHTSKLREHSELCNYEETQEDDQRPSLSDCDSVDLQANIEVPSDEDLPSVFEVPPLAISSLTEECKSDEEELARILTILKEGLSEQTDIGQVIHQFRSIYLNGRRLNLPEDIADMDASMQGDTYLLHISRYDIFQGMVDEFSAAAYRPRLPLEIQFMGERGQDLGGLRKEFLRLALQEVHERLTQGPDRDRVLVTEPEQATRFCQQKAFLAAGILMGQCILQDGPSPNFLESGLAVRLVEGTCDAHSEQQLHKGLCLTGVVQLMKTFPQCKELLHGGEDTKLTAAALLSSFEVKFAEPGSNRRRQEEAVFSHFVRYVREVEAGSHHCNSDEELMTLEQIIIFVTGLSHVPVCGWQPPLTITFFKPPVMGIGASTCSHELQLPIPYQATETLPSRDELFQLFDNSFPDQFFGNA</sequence>
<dbReference type="InterPro" id="IPR000569">
    <property type="entry name" value="HECT_dom"/>
</dbReference>
<dbReference type="GeneID" id="105442586"/>
<dbReference type="RefSeq" id="XP_030850216.1">
    <property type="nucleotide sequence ID" value="XM_030994356.1"/>
</dbReference>
<evidence type="ECO:0000313" key="5">
    <source>
        <dbReference type="EnsemblMetazoa" id="XP_030850216"/>
    </source>
</evidence>
<feature type="domain" description="HECT" evidence="4">
    <location>
        <begin position="417"/>
        <end position="454"/>
    </location>
</feature>
<dbReference type="GO" id="GO:0004842">
    <property type="term" value="F:ubiquitin-protein transferase activity"/>
    <property type="evidence" value="ECO:0007669"/>
    <property type="project" value="InterPro"/>
</dbReference>
<dbReference type="OrthoDB" id="5988852at2759"/>
<dbReference type="KEGG" id="spu:105442586"/>
<feature type="compositionally biased region" description="Pro residues" evidence="3">
    <location>
        <begin position="72"/>
        <end position="91"/>
    </location>
</feature>
<protein>
    <recommendedName>
        <fullName evidence="4">HECT domain-containing protein</fullName>
    </recommendedName>
</protein>
<dbReference type="AlphaFoldDB" id="A0A7M7PFB2"/>
<dbReference type="Gene3D" id="3.90.1750.10">
    <property type="entry name" value="Hect, E3 ligase catalytic domains"/>
    <property type="match status" value="1"/>
</dbReference>
<keyword evidence="1 2" id="KW-0833">Ubl conjugation pathway</keyword>
<evidence type="ECO:0000313" key="6">
    <source>
        <dbReference type="Proteomes" id="UP000007110"/>
    </source>
</evidence>
<reference evidence="6" key="1">
    <citation type="submission" date="2015-02" db="EMBL/GenBank/DDBJ databases">
        <title>Genome sequencing for Strongylocentrotus purpuratus.</title>
        <authorList>
            <person name="Murali S."/>
            <person name="Liu Y."/>
            <person name="Vee V."/>
            <person name="English A."/>
            <person name="Wang M."/>
            <person name="Skinner E."/>
            <person name="Han Y."/>
            <person name="Muzny D.M."/>
            <person name="Worley K.C."/>
            <person name="Gibbs R.A."/>
        </authorList>
    </citation>
    <scope>NUCLEOTIDE SEQUENCE</scope>
</reference>
<accession>A0A7M7PFB2</accession>
<dbReference type="Proteomes" id="UP000007110">
    <property type="component" value="Unassembled WGS sequence"/>
</dbReference>
<dbReference type="SUPFAM" id="SSF56204">
    <property type="entry name" value="Hect, E3 ligase catalytic domain"/>
    <property type="match status" value="1"/>
</dbReference>
<organism evidence="5 6">
    <name type="scientific">Strongylocentrotus purpuratus</name>
    <name type="common">Purple sea urchin</name>
    <dbReference type="NCBI Taxonomy" id="7668"/>
    <lineage>
        <taxon>Eukaryota</taxon>
        <taxon>Metazoa</taxon>
        <taxon>Echinodermata</taxon>
        <taxon>Eleutherozoa</taxon>
        <taxon>Echinozoa</taxon>
        <taxon>Echinoidea</taxon>
        <taxon>Euechinoidea</taxon>
        <taxon>Echinacea</taxon>
        <taxon>Camarodonta</taxon>
        <taxon>Echinidea</taxon>
        <taxon>Strongylocentrotidae</taxon>
        <taxon>Strongylocentrotus</taxon>
    </lineage>
</organism>
<dbReference type="Gene3D" id="3.30.2410.10">
    <property type="entry name" value="Hect, E3 ligase catalytic domain"/>
    <property type="match status" value="1"/>
</dbReference>
<dbReference type="EnsemblMetazoa" id="XM_030994356">
    <property type="protein sequence ID" value="XP_030850216"/>
    <property type="gene ID" value="LOC105442586"/>
</dbReference>
<comment type="caution">
    <text evidence="2">Lacks conserved residue(s) required for the propagation of feature annotation.</text>
</comment>
<dbReference type="OMA" id="FRPRGTI"/>
<dbReference type="InterPro" id="IPR035983">
    <property type="entry name" value="Hect_E3_ubiquitin_ligase"/>
</dbReference>
<feature type="compositionally biased region" description="Low complexity" evidence="3">
    <location>
        <begin position="57"/>
        <end position="71"/>
    </location>
</feature>
<evidence type="ECO:0000256" key="3">
    <source>
        <dbReference type="SAM" id="MobiDB-lite"/>
    </source>
</evidence>
<reference evidence="5" key="2">
    <citation type="submission" date="2021-01" db="UniProtKB">
        <authorList>
            <consortium name="EnsemblMetazoa"/>
        </authorList>
    </citation>
    <scope>IDENTIFICATION</scope>
</reference>
<feature type="region of interest" description="Disordered" evidence="3">
    <location>
        <begin position="42"/>
        <end position="91"/>
    </location>
</feature>
<dbReference type="PROSITE" id="PS50237">
    <property type="entry name" value="HECT"/>
    <property type="match status" value="1"/>
</dbReference>
<keyword evidence="6" id="KW-1185">Reference proteome</keyword>